<protein>
    <submittedName>
        <fullName evidence="2">Uncharacterized protein</fullName>
    </submittedName>
</protein>
<dbReference type="Gramene" id="KOM47609">
    <property type="protein sequence ID" value="KOM47609"/>
    <property type="gene ID" value="LR48_Vigan07g131300"/>
</dbReference>
<evidence type="ECO:0000256" key="1">
    <source>
        <dbReference type="SAM" id="MobiDB-lite"/>
    </source>
</evidence>
<feature type="compositionally biased region" description="Acidic residues" evidence="1">
    <location>
        <begin position="100"/>
        <end position="130"/>
    </location>
</feature>
<dbReference type="AlphaFoldDB" id="A0A0L9UYJ3"/>
<sequence>MMLQCFSEWRWTPAKTVEVCPPTVAFFPIERVVAAIVVVVDSQIVRQLAKIDFDPCLSEVPTNGIFVEERRQVSQFHHSVVDWPEEQTQGSRAGAAEASTMEEDEVDDDDDGFEDAEDNEEEEDTDNNTS</sequence>
<organism evidence="2 3">
    <name type="scientific">Phaseolus angularis</name>
    <name type="common">Azuki bean</name>
    <name type="synonym">Vigna angularis</name>
    <dbReference type="NCBI Taxonomy" id="3914"/>
    <lineage>
        <taxon>Eukaryota</taxon>
        <taxon>Viridiplantae</taxon>
        <taxon>Streptophyta</taxon>
        <taxon>Embryophyta</taxon>
        <taxon>Tracheophyta</taxon>
        <taxon>Spermatophyta</taxon>
        <taxon>Magnoliopsida</taxon>
        <taxon>eudicotyledons</taxon>
        <taxon>Gunneridae</taxon>
        <taxon>Pentapetalae</taxon>
        <taxon>rosids</taxon>
        <taxon>fabids</taxon>
        <taxon>Fabales</taxon>
        <taxon>Fabaceae</taxon>
        <taxon>Papilionoideae</taxon>
        <taxon>50 kb inversion clade</taxon>
        <taxon>NPAAA clade</taxon>
        <taxon>indigoferoid/millettioid clade</taxon>
        <taxon>Phaseoleae</taxon>
        <taxon>Vigna</taxon>
    </lineage>
</organism>
<gene>
    <name evidence="2" type="ORF">LR48_Vigan07g131300</name>
</gene>
<accession>A0A0L9UYJ3</accession>
<reference evidence="3" key="1">
    <citation type="journal article" date="2015" name="Proc. Natl. Acad. Sci. U.S.A.">
        <title>Genome sequencing of adzuki bean (Vigna angularis) provides insight into high starch and low fat accumulation and domestication.</title>
        <authorList>
            <person name="Yang K."/>
            <person name="Tian Z."/>
            <person name="Chen C."/>
            <person name="Luo L."/>
            <person name="Zhao B."/>
            <person name="Wang Z."/>
            <person name="Yu L."/>
            <person name="Li Y."/>
            <person name="Sun Y."/>
            <person name="Li W."/>
            <person name="Chen Y."/>
            <person name="Li Y."/>
            <person name="Zhang Y."/>
            <person name="Ai D."/>
            <person name="Zhao J."/>
            <person name="Shang C."/>
            <person name="Ma Y."/>
            <person name="Wu B."/>
            <person name="Wang M."/>
            <person name="Gao L."/>
            <person name="Sun D."/>
            <person name="Zhang P."/>
            <person name="Guo F."/>
            <person name="Wang W."/>
            <person name="Li Y."/>
            <person name="Wang J."/>
            <person name="Varshney R.K."/>
            <person name="Wang J."/>
            <person name="Ling H.Q."/>
            <person name="Wan P."/>
        </authorList>
    </citation>
    <scope>NUCLEOTIDE SEQUENCE</scope>
    <source>
        <strain evidence="3">cv. Jingnong 6</strain>
    </source>
</reference>
<name>A0A0L9UYJ3_PHAAN</name>
<evidence type="ECO:0000313" key="2">
    <source>
        <dbReference type="EMBL" id="KOM47609.1"/>
    </source>
</evidence>
<dbReference type="EMBL" id="CM003377">
    <property type="protein sequence ID" value="KOM47609.1"/>
    <property type="molecule type" value="Genomic_DNA"/>
</dbReference>
<evidence type="ECO:0000313" key="3">
    <source>
        <dbReference type="Proteomes" id="UP000053144"/>
    </source>
</evidence>
<proteinExistence type="predicted"/>
<dbReference type="Proteomes" id="UP000053144">
    <property type="component" value="Chromosome 7"/>
</dbReference>
<feature type="region of interest" description="Disordered" evidence="1">
    <location>
        <begin position="78"/>
        <end position="130"/>
    </location>
</feature>